<dbReference type="GO" id="GO:0005737">
    <property type="term" value="C:cytoplasm"/>
    <property type="evidence" value="ECO:0007669"/>
    <property type="project" value="TreeGrafter"/>
</dbReference>
<organism evidence="5 6">
    <name type="scientific">Phyllachora maydis</name>
    <dbReference type="NCBI Taxonomy" id="1825666"/>
    <lineage>
        <taxon>Eukaryota</taxon>
        <taxon>Fungi</taxon>
        <taxon>Dikarya</taxon>
        <taxon>Ascomycota</taxon>
        <taxon>Pezizomycotina</taxon>
        <taxon>Sordariomycetes</taxon>
        <taxon>Sordariomycetidae</taxon>
        <taxon>Phyllachorales</taxon>
        <taxon>Phyllachoraceae</taxon>
        <taxon>Phyllachora</taxon>
    </lineage>
</organism>
<evidence type="ECO:0000256" key="2">
    <source>
        <dbReference type="ARBA" id="ARBA00023043"/>
    </source>
</evidence>
<feature type="compositionally biased region" description="Acidic residues" evidence="4">
    <location>
        <begin position="174"/>
        <end position="186"/>
    </location>
</feature>
<dbReference type="Gene3D" id="1.25.40.20">
    <property type="entry name" value="Ankyrin repeat-containing domain"/>
    <property type="match status" value="4"/>
</dbReference>
<dbReference type="Pfam" id="PF00023">
    <property type="entry name" value="Ank"/>
    <property type="match status" value="1"/>
</dbReference>
<feature type="region of interest" description="Disordered" evidence="4">
    <location>
        <begin position="117"/>
        <end position="202"/>
    </location>
</feature>
<dbReference type="EMBL" id="JAQQPM010000004">
    <property type="protein sequence ID" value="KAK2071078.1"/>
    <property type="molecule type" value="Genomic_DNA"/>
</dbReference>
<dbReference type="AlphaFoldDB" id="A0AAD9I4N5"/>
<feature type="repeat" description="ANK" evidence="3">
    <location>
        <begin position="209"/>
        <end position="241"/>
    </location>
</feature>
<dbReference type="Pfam" id="PF12796">
    <property type="entry name" value="Ank_2"/>
    <property type="match status" value="1"/>
</dbReference>
<dbReference type="InterPro" id="IPR036770">
    <property type="entry name" value="Ankyrin_rpt-contain_sf"/>
</dbReference>
<evidence type="ECO:0000313" key="6">
    <source>
        <dbReference type="Proteomes" id="UP001217918"/>
    </source>
</evidence>
<accession>A0AAD9I4N5</accession>
<dbReference type="PANTHER" id="PTHR24198">
    <property type="entry name" value="ANKYRIN REPEAT AND PROTEIN KINASE DOMAIN-CONTAINING PROTEIN"/>
    <property type="match status" value="1"/>
</dbReference>
<keyword evidence="2 3" id="KW-0040">ANK repeat</keyword>
<reference evidence="5" key="1">
    <citation type="journal article" date="2023" name="Mol. Plant Microbe Interact.">
        <title>Elucidating the Obligate Nature and Biological Capacity of an Invasive Fungal Corn Pathogen.</title>
        <authorList>
            <person name="MacCready J.S."/>
            <person name="Roggenkamp E.M."/>
            <person name="Gdanetz K."/>
            <person name="Chilvers M.I."/>
        </authorList>
    </citation>
    <scope>NUCLEOTIDE SEQUENCE</scope>
    <source>
        <strain evidence="5">PM02</strain>
    </source>
</reference>
<keyword evidence="6" id="KW-1185">Reference proteome</keyword>
<gene>
    <name evidence="5" type="ORF">P8C59_005530</name>
</gene>
<sequence>MASIATLPNELLLLIVNKLDRLRDCASLSRASRRLYATVNPLLNKAAVAKGDMWPLAWASHCGMTSTLAKILEAGADANHQFFDVLELHEWQKSVATARRAGAGAVLADVGAWEDGNDTRSSLAAEAKWSSERSNSNHPASVSTHQASTDSGQLWSHALSHDSDAESPMGNPDDVQDDDDDEDVDMDDQHTASSSDMPRQRHGMPIVSRRFHPVHLAARAGHNDAIEVLLAHGASLSVISEHLCDCQLESGLLNSAECPEPAPPVVLWSPLHTAICHSRSGTAELLLSRGASVAMGVVHGSSSACTALHHAAAMGLAGLVRWILECRYQTDVDVRDDKSLTPFYYAYANRQWTSTVPLLLALGANINVDTKMFIPYTTITPLGEAIRLGHFDAADHLMALGADVTRGFLAISKGRGLAPLNMCCMPPARSASHRGPVGGWPRPRPYEGHDGRARMRTMATLIGLGALVDEPDCMGDVPAMAAAQNRNLPALRALLAAGADLKCRNAAGRTVLMQAVSGPANPPQAKTPEDMVDEARIGPDMEPMAQAIRTLLAHGVRLDDTDSSGNTVLHQVIDEISDPVLQHATLRLLLSQPGARQLLLIRNSMGWTAFAQALFRDNAEACAILVRHGYSLSNVNRQELVAMLKFASRCRSVSAAQVLDMDVQGRLRGDPDLFRDLLAEANVEHDAAMQVAGLMLPRGLPPLDPDVTRELLFRAVASKSVSSYQLAQHLIVAGADVNVTSSDGKCLLLAVLDSPGFVSHSEYSREQLVRLVVDRGANIHFQMDRSRHARPLTQAIRTGNEAVLRLMLGGQPLRNDLRALGGCYLHDAVLIPGPDTSVLPSEQCIEALLESGASITELDKNGDTPLAVLLQSLCRHPCLTRRYHRYIKALYGPGVNPGHKNAQSKSVIDHLQDLLRLDHAQARTRFLDKMLQVVDAPTGGKDMRFLPQPHKRVRPGSL</sequence>
<dbReference type="Proteomes" id="UP001217918">
    <property type="component" value="Unassembled WGS sequence"/>
</dbReference>
<dbReference type="InterPro" id="IPR002110">
    <property type="entry name" value="Ankyrin_rpt"/>
</dbReference>
<feature type="compositionally biased region" description="Polar residues" evidence="4">
    <location>
        <begin position="132"/>
        <end position="154"/>
    </location>
</feature>
<evidence type="ECO:0000313" key="5">
    <source>
        <dbReference type="EMBL" id="KAK2071078.1"/>
    </source>
</evidence>
<dbReference type="PROSITE" id="PS50297">
    <property type="entry name" value="ANK_REP_REGION"/>
    <property type="match status" value="1"/>
</dbReference>
<dbReference type="PANTHER" id="PTHR24198:SF165">
    <property type="entry name" value="ANKYRIN REPEAT-CONTAINING PROTEIN-RELATED"/>
    <property type="match status" value="1"/>
</dbReference>
<evidence type="ECO:0000256" key="1">
    <source>
        <dbReference type="ARBA" id="ARBA00022737"/>
    </source>
</evidence>
<protein>
    <submittedName>
        <fullName evidence="5">Uncharacterized protein</fullName>
    </submittedName>
</protein>
<keyword evidence="1" id="KW-0677">Repeat</keyword>
<dbReference type="SMART" id="SM00248">
    <property type="entry name" value="ANK"/>
    <property type="match status" value="10"/>
</dbReference>
<evidence type="ECO:0000256" key="4">
    <source>
        <dbReference type="SAM" id="MobiDB-lite"/>
    </source>
</evidence>
<dbReference type="CDD" id="cd09917">
    <property type="entry name" value="F-box_SF"/>
    <property type="match status" value="1"/>
</dbReference>
<comment type="caution">
    <text evidence="5">The sequence shown here is derived from an EMBL/GenBank/DDBJ whole genome shotgun (WGS) entry which is preliminary data.</text>
</comment>
<evidence type="ECO:0000256" key="3">
    <source>
        <dbReference type="PROSITE-ProRule" id="PRU00023"/>
    </source>
</evidence>
<dbReference type="SUPFAM" id="SSF48403">
    <property type="entry name" value="Ankyrin repeat"/>
    <property type="match status" value="2"/>
</dbReference>
<proteinExistence type="predicted"/>
<name>A0AAD9I4N5_9PEZI</name>
<feature type="repeat" description="ANK" evidence="3">
    <location>
        <begin position="474"/>
        <end position="506"/>
    </location>
</feature>
<dbReference type="PROSITE" id="PS50088">
    <property type="entry name" value="ANK_REPEAT"/>
    <property type="match status" value="2"/>
</dbReference>